<feature type="region of interest" description="Disordered" evidence="1">
    <location>
        <begin position="1"/>
        <end position="41"/>
    </location>
</feature>
<sequence length="289" mass="32323">MRGKYFPQPPQKQPSKSRQTKKKDQNQFTTTSNHGGGVGKRKQGEVVADFLLWMLSSMNNASTNADDTKRTNYDAFDKANGVKQHQHERYLFMERWVSMDNMISANTNSKDDVSSKSVVDAAGGAGHVSLALALRNVKSTVVDPRPSVGRLPGRDRKVLKKSKASFFTYRAWFGSRPNGIDTFFREGCTDYFTNQISQDGHKDADQNDVVTDPTTLPICSMCSEDKLLPNCTAIVALHPDEATGVIVQTAVEHQIPFVVVPCCVFSKLFPERIKPLVEGREWQMAMDWL</sequence>
<dbReference type="KEGG" id="tps:THAPSDRAFT_3478"/>
<keyword evidence="3" id="KW-1185">Reference proteome</keyword>
<evidence type="ECO:0000313" key="2">
    <source>
        <dbReference type="EMBL" id="EED94280.1"/>
    </source>
</evidence>
<protein>
    <recommendedName>
        <fullName evidence="4">Methyltransferase domain-containing protein</fullName>
    </recommendedName>
</protein>
<gene>
    <name evidence="2" type="ORF">THAPSDRAFT_3478</name>
</gene>
<reference evidence="2 3" key="2">
    <citation type="journal article" date="2008" name="Nature">
        <title>The Phaeodactylum genome reveals the evolutionary history of diatom genomes.</title>
        <authorList>
            <person name="Bowler C."/>
            <person name="Allen A.E."/>
            <person name="Badger J.H."/>
            <person name="Grimwood J."/>
            <person name="Jabbari K."/>
            <person name="Kuo A."/>
            <person name="Maheswari U."/>
            <person name="Martens C."/>
            <person name="Maumus F."/>
            <person name="Otillar R.P."/>
            <person name="Rayko E."/>
            <person name="Salamov A."/>
            <person name="Vandepoele K."/>
            <person name="Beszteri B."/>
            <person name="Gruber A."/>
            <person name="Heijde M."/>
            <person name="Katinka M."/>
            <person name="Mock T."/>
            <person name="Valentin K."/>
            <person name="Verret F."/>
            <person name="Berges J.A."/>
            <person name="Brownlee C."/>
            <person name="Cadoret J.P."/>
            <person name="Chiovitti A."/>
            <person name="Choi C.J."/>
            <person name="Coesel S."/>
            <person name="De Martino A."/>
            <person name="Detter J.C."/>
            <person name="Durkin C."/>
            <person name="Falciatore A."/>
            <person name="Fournet J."/>
            <person name="Haruta M."/>
            <person name="Huysman M.J."/>
            <person name="Jenkins B.D."/>
            <person name="Jiroutova K."/>
            <person name="Jorgensen R.E."/>
            <person name="Joubert Y."/>
            <person name="Kaplan A."/>
            <person name="Kroger N."/>
            <person name="Kroth P.G."/>
            <person name="La Roche J."/>
            <person name="Lindquist E."/>
            <person name="Lommer M."/>
            <person name="Martin-Jezequel V."/>
            <person name="Lopez P.J."/>
            <person name="Lucas S."/>
            <person name="Mangogna M."/>
            <person name="McGinnis K."/>
            <person name="Medlin L.K."/>
            <person name="Montsant A."/>
            <person name="Oudot-Le Secq M.P."/>
            <person name="Napoli C."/>
            <person name="Obornik M."/>
            <person name="Parker M.S."/>
            <person name="Petit J.L."/>
            <person name="Porcel B.M."/>
            <person name="Poulsen N."/>
            <person name="Robison M."/>
            <person name="Rychlewski L."/>
            <person name="Rynearson T.A."/>
            <person name="Schmutz J."/>
            <person name="Shapiro H."/>
            <person name="Siaut M."/>
            <person name="Stanley M."/>
            <person name="Sussman M.R."/>
            <person name="Taylor A.R."/>
            <person name="Vardi A."/>
            <person name="von Dassow P."/>
            <person name="Vyverman W."/>
            <person name="Willis A."/>
            <person name="Wyrwicz L.S."/>
            <person name="Rokhsar D.S."/>
            <person name="Weissenbach J."/>
            <person name="Armbrust E.V."/>
            <person name="Green B.R."/>
            <person name="Van de Peer Y."/>
            <person name="Grigoriev I.V."/>
        </authorList>
    </citation>
    <scope>NUCLEOTIDE SEQUENCE [LARGE SCALE GENOMIC DNA]</scope>
    <source>
        <strain evidence="2 3">CCMP1335</strain>
    </source>
</reference>
<dbReference type="AlphaFoldDB" id="B8BXW9"/>
<dbReference type="GeneID" id="7448766"/>
<dbReference type="InterPro" id="IPR029063">
    <property type="entry name" value="SAM-dependent_MTases_sf"/>
</dbReference>
<dbReference type="EMBL" id="CM000640">
    <property type="protein sequence ID" value="EED94280.1"/>
    <property type="molecule type" value="Genomic_DNA"/>
</dbReference>
<reference evidence="2 3" key="1">
    <citation type="journal article" date="2004" name="Science">
        <title>The genome of the diatom Thalassiosira pseudonana: ecology, evolution, and metabolism.</title>
        <authorList>
            <person name="Armbrust E.V."/>
            <person name="Berges J.A."/>
            <person name="Bowler C."/>
            <person name="Green B.R."/>
            <person name="Martinez D."/>
            <person name="Putnam N.H."/>
            <person name="Zhou S."/>
            <person name="Allen A.E."/>
            <person name="Apt K.E."/>
            <person name="Bechner M."/>
            <person name="Brzezinski M.A."/>
            <person name="Chaal B.K."/>
            <person name="Chiovitti A."/>
            <person name="Davis A.K."/>
            <person name="Demarest M.S."/>
            <person name="Detter J.C."/>
            <person name="Glavina T."/>
            <person name="Goodstein D."/>
            <person name="Hadi M.Z."/>
            <person name="Hellsten U."/>
            <person name="Hildebrand M."/>
            <person name="Jenkins B.D."/>
            <person name="Jurka J."/>
            <person name="Kapitonov V.V."/>
            <person name="Kroger N."/>
            <person name="Lau W.W."/>
            <person name="Lane T.W."/>
            <person name="Larimer F.W."/>
            <person name="Lippmeier J.C."/>
            <person name="Lucas S."/>
            <person name="Medina M."/>
            <person name="Montsant A."/>
            <person name="Obornik M."/>
            <person name="Parker M.S."/>
            <person name="Palenik B."/>
            <person name="Pazour G.J."/>
            <person name="Richardson P.M."/>
            <person name="Rynearson T.A."/>
            <person name="Saito M.A."/>
            <person name="Schwartz D.C."/>
            <person name="Thamatrakoln K."/>
            <person name="Valentin K."/>
            <person name="Vardi A."/>
            <person name="Wilkerson F.P."/>
            <person name="Rokhsar D.S."/>
        </authorList>
    </citation>
    <scope>NUCLEOTIDE SEQUENCE [LARGE SCALE GENOMIC DNA]</scope>
    <source>
        <strain evidence="2 3">CCMP1335</strain>
    </source>
</reference>
<dbReference type="PaxDb" id="35128-Thaps3478"/>
<evidence type="ECO:0008006" key="4">
    <source>
        <dbReference type="Google" id="ProtNLM"/>
    </source>
</evidence>
<dbReference type="InParanoid" id="B8BXW9"/>
<name>B8BXW9_THAPS</name>
<dbReference type="PANTHER" id="PTHR36971:SF3">
    <property type="entry name" value="C3H1-TYPE DOMAIN-CONTAINING PROTEIN"/>
    <property type="match status" value="1"/>
</dbReference>
<dbReference type="RefSeq" id="XP_002288844.1">
    <property type="nucleotide sequence ID" value="XM_002288808.1"/>
</dbReference>
<evidence type="ECO:0000313" key="3">
    <source>
        <dbReference type="Proteomes" id="UP000001449"/>
    </source>
</evidence>
<dbReference type="Proteomes" id="UP000001449">
    <property type="component" value="Chromosome 3"/>
</dbReference>
<dbReference type="eggNOG" id="ENOG502SPK1">
    <property type="taxonomic scope" value="Eukaryota"/>
</dbReference>
<accession>B8BXW9</accession>
<evidence type="ECO:0000256" key="1">
    <source>
        <dbReference type="SAM" id="MobiDB-lite"/>
    </source>
</evidence>
<dbReference type="PANTHER" id="PTHR36971">
    <property type="entry name" value="UNNAMED PRODUCT"/>
    <property type="match status" value="1"/>
</dbReference>
<dbReference type="HOGENOM" id="CLU_964690_0_0_1"/>
<organism evidence="2 3">
    <name type="scientific">Thalassiosira pseudonana</name>
    <name type="common">Marine diatom</name>
    <name type="synonym">Cyclotella nana</name>
    <dbReference type="NCBI Taxonomy" id="35128"/>
    <lineage>
        <taxon>Eukaryota</taxon>
        <taxon>Sar</taxon>
        <taxon>Stramenopiles</taxon>
        <taxon>Ochrophyta</taxon>
        <taxon>Bacillariophyta</taxon>
        <taxon>Coscinodiscophyceae</taxon>
        <taxon>Thalassiosirophycidae</taxon>
        <taxon>Thalassiosirales</taxon>
        <taxon>Thalassiosiraceae</taxon>
        <taxon>Thalassiosira</taxon>
    </lineage>
</organism>
<proteinExistence type="predicted"/>
<dbReference type="SUPFAM" id="SSF53335">
    <property type="entry name" value="S-adenosyl-L-methionine-dependent methyltransferases"/>
    <property type="match status" value="1"/>
</dbReference>